<organism evidence="1 2">
    <name type="scientific">Brevibacillus brevis</name>
    <name type="common">Bacillus brevis</name>
    <dbReference type="NCBI Taxonomy" id="1393"/>
    <lineage>
        <taxon>Bacteria</taxon>
        <taxon>Bacillati</taxon>
        <taxon>Bacillota</taxon>
        <taxon>Bacilli</taxon>
        <taxon>Bacillales</taxon>
        <taxon>Paenibacillaceae</taxon>
        <taxon>Brevibacillus</taxon>
    </lineage>
</organism>
<proteinExistence type="predicted"/>
<dbReference type="Proteomes" id="UP001256827">
    <property type="component" value="Chromosome"/>
</dbReference>
<accession>A0ABY9T045</accession>
<dbReference type="EMBL" id="CP134050">
    <property type="protein sequence ID" value="WNC13435.1"/>
    <property type="molecule type" value="Genomic_DNA"/>
</dbReference>
<dbReference type="RefSeq" id="WP_310764942.1">
    <property type="nucleotide sequence ID" value="NZ_CP134050.1"/>
</dbReference>
<evidence type="ECO:0000313" key="1">
    <source>
        <dbReference type="EMBL" id="WNC13435.1"/>
    </source>
</evidence>
<keyword evidence="2" id="KW-1185">Reference proteome</keyword>
<evidence type="ECO:0000313" key="2">
    <source>
        <dbReference type="Proteomes" id="UP001256827"/>
    </source>
</evidence>
<reference evidence="1 2" key="1">
    <citation type="submission" date="2023-09" db="EMBL/GenBank/DDBJ databases">
        <title>Complete Genome and Methylome dissection of Bacillus brevis NEB573 original source of BbsI restriction endonuclease.</title>
        <authorList>
            <person name="Fomenkov A."/>
            <person name="Roberts R.D."/>
        </authorList>
    </citation>
    <scope>NUCLEOTIDE SEQUENCE [LARGE SCALE GENOMIC DNA]</scope>
    <source>
        <strain evidence="1 2">NEB573</strain>
    </source>
</reference>
<evidence type="ECO:0008006" key="3">
    <source>
        <dbReference type="Google" id="ProtNLM"/>
    </source>
</evidence>
<protein>
    <recommendedName>
        <fullName evidence="3">DUF2642 domain-containing protein</fullName>
    </recommendedName>
</protein>
<sequence>MDFRDKLRSLQGETVEIVTGMQVDTGVLVQVSDSTATLLSTGSSGYGGGQTIVYPLDRITYVRVV</sequence>
<gene>
    <name evidence="1" type="ORF">RGB73_22450</name>
</gene>
<name>A0ABY9T045_BREBE</name>